<name>A0ABR6ESU1_9SPHI</name>
<protein>
    <recommendedName>
        <fullName evidence="3">Cyclic nucleotide-binding domain-containing protein</fullName>
    </recommendedName>
</protein>
<dbReference type="Proteomes" id="UP000636110">
    <property type="component" value="Unassembled WGS sequence"/>
</dbReference>
<evidence type="ECO:0008006" key="3">
    <source>
        <dbReference type="Google" id="ProtNLM"/>
    </source>
</evidence>
<sequence>MDPFNIVIKNGTEQLDLNIHPKDTGSYMVVYHGALVGEIFIGQGESWKAISANDLDAITYPNNKYDETSGHADMLLKQEVVQRIGEQIKERVKGSLN</sequence>
<gene>
    <name evidence="1" type="ORF">GM920_00935</name>
</gene>
<organism evidence="1 2">
    <name type="scientific">Pedobacter gandavensis</name>
    <dbReference type="NCBI Taxonomy" id="2679963"/>
    <lineage>
        <taxon>Bacteria</taxon>
        <taxon>Pseudomonadati</taxon>
        <taxon>Bacteroidota</taxon>
        <taxon>Sphingobacteriia</taxon>
        <taxon>Sphingobacteriales</taxon>
        <taxon>Sphingobacteriaceae</taxon>
        <taxon>Pedobacter</taxon>
    </lineage>
</organism>
<keyword evidence="2" id="KW-1185">Reference proteome</keyword>
<proteinExistence type="predicted"/>
<comment type="caution">
    <text evidence="1">The sequence shown here is derived from an EMBL/GenBank/DDBJ whole genome shotgun (WGS) entry which is preliminary data.</text>
</comment>
<dbReference type="RefSeq" id="WP_182952739.1">
    <property type="nucleotide sequence ID" value="NZ_WNXC01000001.1"/>
</dbReference>
<accession>A0ABR6ESU1</accession>
<evidence type="ECO:0000313" key="2">
    <source>
        <dbReference type="Proteomes" id="UP000636110"/>
    </source>
</evidence>
<reference evidence="1 2" key="1">
    <citation type="submission" date="2019-11" db="EMBL/GenBank/DDBJ databases">
        <title>Description of Pedobacter sp. LMG 31462T.</title>
        <authorList>
            <person name="Carlier A."/>
            <person name="Qi S."/>
            <person name="Vandamme P."/>
        </authorList>
    </citation>
    <scope>NUCLEOTIDE SEQUENCE [LARGE SCALE GENOMIC DNA]</scope>
    <source>
        <strain evidence="1 2">LMG 31462</strain>
    </source>
</reference>
<dbReference type="EMBL" id="WNXC01000001">
    <property type="protein sequence ID" value="MBB2147463.1"/>
    <property type="molecule type" value="Genomic_DNA"/>
</dbReference>
<evidence type="ECO:0000313" key="1">
    <source>
        <dbReference type="EMBL" id="MBB2147463.1"/>
    </source>
</evidence>